<evidence type="ECO:0000313" key="1">
    <source>
        <dbReference type="EMBL" id="CEJ93363.1"/>
    </source>
</evidence>
<evidence type="ECO:0000313" key="2">
    <source>
        <dbReference type="Proteomes" id="UP000039046"/>
    </source>
</evidence>
<dbReference type="InterPro" id="IPR011009">
    <property type="entry name" value="Kinase-like_dom_sf"/>
</dbReference>
<dbReference type="EMBL" id="CDHN01000005">
    <property type="protein sequence ID" value="CEJ93363.1"/>
    <property type="molecule type" value="Genomic_DNA"/>
</dbReference>
<accession>A0A0A1TPG0</accession>
<dbReference type="InterPro" id="IPR052396">
    <property type="entry name" value="Meiotic_Drive_Suppr_Kinase"/>
</dbReference>
<evidence type="ECO:0008006" key="3">
    <source>
        <dbReference type="Google" id="ProtNLM"/>
    </source>
</evidence>
<protein>
    <recommendedName>
        <fullName evidence="3">Protein kinase domain-containing protein</fullName>
    </recommendedName>
</protein>
<dbReference type="STRING" id="1531966.A0A0A1TPG0"/>
<dbReference type="OrthoDB" id="5134445at2759"/>
<sequence length="245" mass="27934">MTSRIDRSKALIWKNDEIIENYRLELKTVLCCCTPEIEESYANFVQSGCIVSFVDKLNHDAGFKDTQDNWNAAENEVFLSQELKSLYTAETTAYDTLQKHQGKILPRLLAKVTLDLEPSSAQVHSDILEHMQIKGILLQYLPGSTLSALDQHVPQPAWQDLIDEAVRIAHTLGDCNVLNSDVRPDNFMVVPAVNDKYHVFMIDLGQCRVRRADESDKEWGRAKWQQDEEGAIGMGMRQRLHKIGY</sequence>
<organism evidence="1 2">
    <name type="scientific">[Torrubiella] hemipterigena</name>
    <dbReference type="NCBI Taxonomy" id="1531966"/>
    <lineage>
        <taxon>Eukaryota</taxon>
        <taxon>Fungi</taxon>
        <taxon>Dikarya</taxon>
        <taxon>Ascomycota</taxon>
        <taxon>Pezizomycotina</taxon>
        <taxon>Sordariomycetes</taxon>
        <taxon>Hypocreomycetidae</taxon>
        <taxon>Hypocreales</taxon>
        <taxon>Clavicipitaceae</taxon>
        <taxon>Clavicipitaceae incertae sedis</taxon>
        <taxon>'Torrubiella' clade</taxon>
    </lineage>
</organism>
<keyword evidence="2" id="KW-1185">Reference proteome</keyword>
<dbReference type="SUPFAM" id="SSF56112">
    <property type="entry name" value="Protein kinase-like (PK-like)"/>
    <property type="match status" value="1"/>
</dbReference>
<dbReference type="HOGENOM" id="CLU_054599_0_1_1"/>
<dbReference type="PANTHER" id="PTHR37171">
    <property type="entry name" value="SERINE/THREONINE-PROTEIN KINASE YRZF-RELATED"/>
    <property type="match status" value="1"/>
</dbReference>
<name>A0A0A1TPG0_9HYPO</name>
<gene>
    <name evidence="1" type="ORF">VHEMI08955</name>
</gene>
<dbReference type="Proteomes" id="UP000039046">
    <property type="component" value="Unassembled WGS sequence"/>
</dbReference>
<proteinExistence type="predicted"/>
<dbReference type="PANTHER" id="PTHR37171:SF1">
    <property type="entry name" value="SERINE_THREONINE-PROTEIN KINASE YRZF-RELATED"/>
    <property type="match status" value="1"/>
</dbReference>
<reference evidence="1 2" key="1">
    <citation type="journal article" date="2015" name="Genome Announc.">
        <title>Draft Genome Sequence and Gene Annotation of the Entomopathogenic Fungus Verticillium hemipterigenum.</title>
        <authorList>
            <person name="Horn F."/>
            <person name="Habel A."/>
            <person name="Scharf D.H."/>
            <person name="Dworschak J."/>
            <person name="Brakhage A.A."/>
            <person name="Guthke R."/>
            <person name="Hertweck C."/>
            <person name="Linde J."/>
        </authorList>
    </citation>
    <scope>NUCLEOTIDE SEQUENCE [LARGE SCALE GENOMIC DNA]</scope>
</reference>
<dbReference type="AlphaFoldDB" id="A0A0A1TPG0"/>